<reference evidence="5 7" key="1">
    <citation type="submission" date="2019-03" db="EMBL/GenBank/DDBJ databases">
        <title>Vagococcus sp. was isolated fron gut of Carduelis flavirostris.</title>
        <authorList>
            <person name="Ge Y."/>
        </authorList>
    </citation>
    <scope>NUCLEOTIDE SEQUENCE [LARGE SCALE GENOMIC DNA]</scope>
    <source>
        <strain evidence="5 7">CF-210</strain>
    </source>
</reference>
<dbReference type="InterPro" id="IPR050902">
    <property type="entry name" value="ABC_Transporter_SBP"/>
</dbReference>
<dbReference type="AlphaFoldDB" id="A0AAJ5EEJ5"/>
<name>A0AAJ5EEJ5_9ENTE</name>
<accession>A0AAJ5EEJ5</accession>
<dbReference type="EMBL" id="CP038865">
    <property type="protein sequence ID" value="QCA28142.1"/>
    <property type="molecule type" value="Genomic_DNA"/>
</dbReference>
<evidence type="ECO:0000313" key="4">
    <source>
        <dbReference type="EMBL" id="QCA28142.1"/>
    </source>
</evidence>
<dbReference type="InterPro" id="IPR002491">
    <property type="entry name" value="ABC_transptr_periplasmic_BD"/>
</dbReference>
<dbReference type="Gene3D" id="3.40.50.1980">
    <property type="entry name" value="Nitrogenase molybdenum iron protein domain"/>
    <property type="match status" value="2"/>
</dbReference>
<dbReference type="Pfam" id="PF01497">
    <property type="entry name" value="Peripla_BP_2"/>
    <property type="match status" value="1"/>
</dbReference>
<dbReference type="PROSITE" id="PS51257">
    <property type="entry name" value="PROKAR_LIPOPROTEIN"/>
    <property type="match status" value="1"/>
</dbReference>
<evidence type="ECO:0000259" key="3">
    <source>
        <dbReference type="PROSITE" id="PS50983"/>
    </source>
</evidence>
<reference evidence="4 6" key="2">
    <citation type="journal article" date="2020" name="Int. J. Syst. Evol. Microbiol.">
        <title>Vagococcus xieshaowenii sp. nov., isolated from snow finch (Montifringilla taczanowskii) cloacal content.</title>
        <authorList>
            <person name="Ge Y."/>
            <person name="Yang J."/>
            <person name="Lai X.H."/>
            <person name="Zhang G."/>
            <person name="Jin D."/>
            <person name="Lu S."/>
            <person name="Wang B."/>
            <person name="Huang Y."/>
            <person name="Huang Y."/>
            <person name="Ren Z."/>
            <person name="Zhang X."/>
            <person name="Xu J."/>
        </authorList>
    </citation>
    <scope>NUCLEOTIDE SEQUENCE [LARGE SCALE GENOMIC DNA]</scope>
    <source>
        <strain evidence="4">Personal::cf-49</strain>
        <strain evidence="6">personal::cf-49</strain>
    </source>
</reference>
<evidence type="ECO:0000313" key="7">
    <source>
        <dbReference type="Proteomes" id="UP000297725"/>
    </source>
</evidence>
<dbReference type="EMBL" id="SRHU01000031">
    <property type="protein sequence ID" value="TFZ39732.1"/>
    <property type="molecule type" value="Genomic_DNA"/>
</dbReference>
<feature type="domain" description="Fe/B12 periplasmic-binding" evidence="3">
    <location>
        <begin position="62"/>
        <end position="315"/>
    </location>
</feature>
<dbReference type="RefSeq" id="WP_135255037.1">
    <property type="nucleotide sequence ID" value="NZ_CP038865.1"/>
</dbReference>
<evidence type="ECO:0000256" key="2">
    <source>
        <dbReference type="SAM" id="MobiDB-lite"/>
    </source>
</evidence>
<keyword evidence="6" id="KW-1185">Reference proteome</keyword>
<evidence type="ECO:0000256" key="1">
    <source>
        <dbReference type="ARBA" id="ARBA00008814"/>
    </source>
</evidence>
<dbReference type="Proteomes" id="UP000297725">
    <property type="component" value="Unassembled WGS sequence"/>
</dbReference>
<organism evidence="5 7">
    <name type="scientific">Vagococcus xieshaowenii</name>
    <dbReference type="NCBI Taxonomy" id="2562451"/>
    <lineage>
        <taxon>Bacteria</taxon>
        <taxon>Bacillati</taxon>
        <taxon>Bacillota</taxon>
        <taxon>Bacilli</taxon>
        <taxon>Lactobacillales</taxon>
        <taxon>Enterococcaceae</taxon>
        <taxon>Vagococcus</taxon>
    </lineage>
</organism>
<dbReference type="SUPFAM" id="SSF53807">
    <property type="entry name" value="Helical backbone' metal receptor"/>
    <property type="match status" value="1"/>
</dbReference>
<dbReference type="GO" id="GO:0071281">
    <property type="term" value="P:cellular response to iron ion"/>
    <property type="evidence" value="ECO:0007669"/>
    <property type="project" value="TreeGrafter"/>
</dbReference>
<dbReference type="PROSITE" id="PS50983">
    <property type="entry name" value="FE_B12_PBP"/>
    <property type="match status" value="1"/>
</dbReference>
<protein>
    <submittedName>
        <fullName evidence="5">ABC transporter substrate-binding protein</fullName>
    </submittedName>
</protein>
<dbReference type="Proteomes" id="UP000296883">
    <property type="component" value="Chromosome"/>
</dbReference>
<sequence length="324" mass="35766">MKKNNLISTGLIAISSLIVGCSDSSTRENPTTSDVLSVSSTNPLPTEDRSGEIIKIPENLTKIVSLVPSVTQILDDLGQSEKLVGIDNQSQLKETNQKVSRFDMMTIDLEMLLALEPQVVFVSDINVYAEAKILKQLKQVGITVINIPTSDTIESIQADVQFVADCVGQHNQGKVLVENMQADIAQLKAMGNRIKQRKTVSFEVAALPEIYSCGSGVFLDEMITTIGAKNVYHDQSGWLAITEESAIERNPDVIFTNVTYIPDPIDEIVARKGWAQVTAIKEKEVYRIDNMTSSLPNHHIVEAMKEMANILYPEAYAQLEFSHV</sequence>
<feature type="region of interest" description="Disordered" evidence="2">
    <location>
        <begin position="23"/>
        <end position="44"/>
    </location>
</feature>
<comment type="similarity">
    <text evidence="1">Belongs to the bacterial solute-binding protein 8 family.</text>
</comment>
<proteinExistence type="inferred from homology"/>
<evidence type="ECO:0000313" key="5">
    <source>
        <dbReference type="EMBL" id="TFZ39732.1"/>
    </source>
</evidence>
<evidence type="ECO:0000313" key="6">
    <source>
        <dbReference type="Proteomes" id="UP000296883"/>
    </source>
</evidence>
<gene>
    <name evidence="5" type="ORF">E4031_08565</name>
    <name evidence="4" type="ORF">E4Z98_02005</name>
</gene>
<dbReference type="PANTHER" id="PTHR30535">
    <property type="entry name" value="VITAMIN B12-BINDING PROTEIN"/>
    <property type="match status" value="1"/>
</dbReference>
<dbReference type="PANTHER" id="PTHR30535:SF34">
    <property type="entry name" value="MOLYBDATE-BINDING PROTEIN MOLA"/>
    <property type="match status" value="1"/>
</dbReference>